<name>A0ABT3YER8_9HYPH</name>
<comment type="caution">
    <text evidence="2">The sequence shown here is derived from an EMBL/GenBank/DDBJ whole genome shotgun (WGS) entry which is preliminary data.</text>
</comment>
<keyword evidence="1" id="KW-0732">Signal</keyword>
<accession>A0ABT3YER8</accession>
<proteinExistence type="predicted"/>
<feature type="signal peptide" evidence="1">
    <location>
        <begin position="1"/>
        <end position="21"/>
    </location>
</feature>
<reference evidence="2" key="1">
    <citation type="submission" date="2022-10" db="EMBL/GenBank/DDBJ databases">
        <title>Hoeflea sp. J2-29, isolated from marine algae.</title>
        <authorList>
            <person name="Kristyanto S."/>
            <person name="Kim J.M."/>
            <person name="Jeon C.O."/>
        </authorList>
    </citation>
    <scope>NUCLEOTIDE SEQUENCE</scope>
    <source>
        <strain evidence="2">J2-29</strain>
    </source>
</reference>
<organism evidence="2 3">
    <name type="scientific">Hoeflea ulvae</name>
    <dbReference type="NCBI Taxonomy" id="2983764"/>
    <lineage>
        <taxon>Bacteria</taxon>
        <taxon>Pseudomonadati</taxon>
        <taxon>Pseudomonadota</taxon>
        <taxon>Alphaproteobacteria</taxon>
        <taxon>Hyphomicrobiales</taxon>
        <taxon>Rhizobiaceae</taxon>
        <taxon>Hoeflea</taxon>
    </lineage>
</organism>
<protein>
    <submittedName>
        <fullName evidence="2">Uncharacterized protein</fullName>
    </submittedName>
</protein>
<gene>
    <name evidence="2" type="ORF">OEG82_10180</name>
</gene>
<dbReference type="EMBL" id="JAOVZQ010000001">
    <property type="protein sequence ID" value="MCY0094390.1"/>
    <property type="molecule type" value="Genomic_DNA"/>
</dbReference>
<feature type="chain" id="PRO_5046350337" evidence="1">
    <location>
        <begin position="22"/>
        <end position="162"/>
    </location>
</feature>
<dbReference type="RefSeq" id="WP_267612342.1">
    <property type="nucleotide sequence ID" value="NZ_JAOVZQ010000001.1"/>
</dbReference>
<dbReference type="PROSITE" id="PS51257">
    <property type="entry name" value="PROKAR_LIPOPROTEIN"/>
    <property type="match status" value="1"/>
</dbReference>
<evidence type="ECO:0000313" key="3">
    <source>
        <dbReference type="Proteomes" id="UP001081283"/>
    </source>
</evidence>
<dbReference type="Proteomes" id="UP001081283">
    <property type="component" value="Unassembled WGS sequence"/>
</dbReference>
<keyword evidence="3" id="KW-1185">Reference proteome</keyword>
<sequence>MSRLVTPIITAALAWSLAGCVAPSGPGPSARPVPDNFHTLMPPKMVLRDDTVAAATHDRSASRLAYVGVWAPNGDACAMMDQTAFDGYAVITPDSIRRPGETCSFEPGQPGNAAQSFDATCKVGRATVRKTISVLMSSSRKLRLTPAPGAQGQSLVRCHLQE</sequence>
<evidence type="ECO:0000256" key="1">
    <source>
        <dbReference type="SAM" id="SignalP"/>
    </source>
</evidence>
<evidence type="ECO:0000313" key="2">
    <source>
        <dbReference type="EMBL" id="MCY0094390.1"/>
    </source>
</evidence>